<organism evidence="5 6">
    <name type="scientific">Legionella oakridgensis</name>
    <dbReference type="NCBI Taxonomy" id="29423"/>
    <lineage>
        <taxon>Bacteria</taxon>
        <taxon>Pseudomonadati</taxon>
        <taxon>Pseudomonadota</taxon>
        <taxon>Gammaproteobacteria</taxon>
        <taxon>Legionellales</taxon>
        <taxon>Legionellaceae</taxon>
        <taxon>Legionella</taxon>
    </lineage>
</organism>
<dbReference type="PATRIC" id="fig|29423.5.peg.95"/>
<dbReference type="AlphaFoldDB" id="A0A0W0XJE8"/>
<dbReference type="GO" id="GO:0046872">
    <property type="term" value="F:metal ion binding"/>
    <property type="evidence" value="ECO:0007669"/>
    <property type="project" value="UniProtKB-KW"/>
</dbReference>
<dbReference type="GO" id="GO:0051536">
    <property type="term" value="F:iron-sulfur cluster binding"/>
    <property type="evidence" value="ECO:0007669"/>
    <property type="project" value="UniProtKB-KW"/>
</dbReference>
<dbReference type="Pfam" id="PF17179">
    <property type="entry name" value="Fer4_22"/>
    <property type="match status" value="1"/>
</dbReference>
<proteinExistence type="predicted"/>
<dbReference type="PROSITE" id="PS51379">
    <property type="entry name" value="4FE4S_FER_2"/>
    <property type="match status" value="2"/>
</dbReference>
<dbReference type="PANTHER" id="PTHR40447">
    <property type="entry name" value="ANAEROBIC SULFITE REDUCTASE SUBUNIT A"/>
    <property type="match status" value="1"/>
</dbReference>
<keyword evidence="1" id="KW-0479">Metal-binding</keyword>
<dbReference type="EMBL" id="LNYP01000002">
    <property type="protein sequence ID" value="KTD44579.1"/>
    <property type="molecule type" value="Genomic_DNA"/>
</dbReference>
<dbReference type="InterPro" id="IPR009051">
    <property type="entry name" value="Helical_ferredxn"/>
</dbReference>
<sequence length="382" mass="43014">MDSPQFLPYERFQELLHVLQQSGFSCIGPQVRDNAIVYDVIHHTEQLPWGWRDRQLPGDYTLECCDERQAFAWSNGPQALKPLLFKPRETVWRVVRDAKGRLQFEAHQPKEPPMAVIGVRSCDLVALAIQDKVFMAGNHQDARYRERREQLFVVAVNCSHSSSNCFCVSAGTGPGVKSSFDVLMTEVDDGFVVQSGSERGARILNHLQLSQAALGQWEKACQQTQQAADQQTKRIPLDNKRGLRDLLFANLGHPRWEEVAERCLSCGNCTQVCPTCFCHSESDKPSLDGSVSEHQREWDSCFTDGHSYLGGHPIRGHTSQRYRQWLTHKVGSWFDQFDSSGCVGCGRCVTWCPVGIDITEELAAISGESNVRTDAERNGRDE</sequence>
<name>A0A0W0XJE8_9GAMM</name>
<evidence type="ECO:0000256" key="1">
    <source>
        <dbReference type="ARBA" id="ARBA00022723"/>
    </source>
</evidence>
<dbReference type="SUPFAM" id="SSF46548">
    <property type="entry name" value="alpha-helical ferredoxin"/>
    <property type="match status" value="1"/>
</dbReference>
<dbReference type="InterPro" id="IPR017900">
    <property type="entry name" value="4Fe4S_Fe_S_CS"/>
</dbReference>
<dbReference type="InterPro" id="IPR017896">
    <property type="entry name" value="4Fe4S_Fe-S-bd"/>
</dbReference>
<gene>
    <name evidence="5" type="ORF">Loak_0090</name>
</gene>
<evidence type="ECO:0000313" key="6">
    <source>
        <dbReference type="Proteomes" id="UP000054858"/>
    </source>
</evidence>
<protein>
    <submittedName>
        <fullName evidence="5">Hydrogenase subunit</fullName>
    </submittedName>
</protein>
<comment type="caution">
    <text evidence="5">The sequence shown here is derived from an EMBL/GenBank/DDBJ whole genome shotgun (WGS) entry which is preliminary data.</text>
</comment>
<evidence type="ECO:0000259" key="4">
    <source>
        <dbReference type="PROSITE" id="PS51379"/>
    </source>
</evidence>
<dbReference type="PANTHER" id="PTHR40447:SF1">
    <property type="entry name" value="ANAEROBIC SULFITE REDUCTASE SUBUNIT A"/>
    <property type="match status" value="1"/>
</dbReference>
<dbReference type="Gene3D" id="1.10.1060.10">
    <property type="entry name" value="Alpha-helical ferredoxin"/>
    <property type="match status" value="1"/>
</dbReference>
<feature type="domain" description="4Fe-4S ferredoxin-type" evidence="4">
    <location>
        <begin position="252"/>
        <end position="284"/>
    </location>
</feature>
<dbReference type="Proteomes" id="UP000054858">
    <property type="component" value="Unassembled WGS sequence"/>
</dbReference>
<evidence type="ECO:0000313" key="5">
    <source>
        <dbReference type="EMBL" id="KTD44579.1"/>
    </source>
</evidence>
<reference evidence="5 6" key="1">
    <citation type="submission" date="2015-11" db="EMBL/GenBank/DDBJ databases">
        <title>Genomic analysis of 38 Legionella species identifies large and diverse effector repertoires.</title>
        <authorList>
            <person name="Burstein D."/>
            <person name="Amaro F."/>
            <person name="Zusman T."/>
            <person name="Lifshitz Z."/>
            <person name="Cohen O."/>
            <person name="Gilbert J.A."/>
            <person name="Pupko T."/>
            <person name="Shuman H.A."/>
            <person name="Segal G."/>
        </authorList>
    </citation>
    <scope>NUCLEOTIDE SEQUENCE [LARGE SCALE GENOMIC DNA]</scope>
    <source>
        <strain evidence="5 6">Oak Ridge-10</strain>
    </source>
</reference>
<keyword evidence="2" id="KW-0408">Iron</keyword>
<accession>A0A0W0XJE8</accession>
<keyword evidence="3" id="KW-0411">Iron-sulfur</keyword>
<dbReference type="PROSITE" id="PS00198">
    <property type="entry name" value="4FE4S_FER_1"/>
    <property type="match status" value="2"/>
</dbReference>
<evidence type="ECO:0000256" key="2">
    <source>
        <dbReference type="ARBA" id="ARBA00023004"/>
    </source>
</evidence>
<feature type="domain" description="4Fe-4S ferredoxin-type" evidence="4">
    <location>
        <begin position="333"/>
        <end position="361"/>
    </location>
</feature>
<evidence type="ECO:0000256" key="3">
    <source>
        <dbReference type="ARBA" id="ARBA00023014"/>
    </source>
</evidence>